<dbReference type="RefSeq" id="WP_008479679.1">
    <property type="nucleotide sequence ID" value="NZ_CAGS01000378.1"/>
</dbReference>
<name>I4EK34_9BACT</name>
<dbReference type="PRINTS" id="PR00778">
    <property type="entry name" value="HTHARSR"/>
</dbReference>
<sequence>MTATEGLPDLVPEPFAALADPTRLAILGLLRQRDHCVCHLVETLDLKQSVISHHVGVLRRAGLITAHPHSRDRHWLYYRFNRLALSRAAGVLAWLLDGTIYDSAPLPCPPDGAAVEEG</sequence>
<dbReference type="GO" id="GO:0003677">
    <property type="term" value="F:DNA binding"/>
    <property type="evidence" value="ECO:0007669"/>
    <property type="project" value="UniProtKB-KW"/>
</dbReference>
<dbReference type="Gene3D" id="1.10.10.10">
    <property type="entry name" value="Winged helix-like DNA-binding domain superfamily/Winged helix DNA-binding domain"/>
    <property type="match status" value="1"/>
</dbReference>
<dbReference type="NCBIfam" id="NF033788">
    <property type="entry name" value="HTH_metalloreg"/>
    <property type="match status" value="1"/>
</dbReference>
<protein>
    <submittedName>
        <fullName evidence="5">Transcriptional regulator, ArsR family</fullName>
    </submittedName>
</protein>
<dbReference type="InterPro" id="IPR051081">
    <property type="entry name" value="HTH_MetalResp_TranReg"/>
</dbReference>
<reference evidence="5 6" key="1">
    <citation type="journal article" date="2012" name="ISME J.">
        <title>Nitrification expanded: discovery, physiology and genomics of a nitrite-oxidizing bacterium from the phylum Chloroflexi.</title>
        <authorList>
            <person name="Sorokin D.Y."/>
            <person name="Lucker S."/>
            <person name="Vejmelkova D."/>
            <person name="Kostrikina N.A."/>
            <person name="Kleerebezem R."/>
            <person name="Rijpstra W.I."/>
            <person name="Damste J.S."/>
            <person name="Le Paslier D."/>
            <person name="Muyzer G."/>
            <person name="Wagner M."/>
            <person name="van Loosdrecht M.C."/>
            <person name="Daims H."/>
        </authorList>
    </citation>
    <scope>NUCLEOTIDE SEQUENCE [LARGE SCALE GENOMIC DNA]</scope>
    <source>
        <strain evidence="6">none</strain>
    </source>
</reference>
<dbReference type="AlphaFoldDB" id="I4EK34"/>
<dbReference type="InterPro" id="IPR001845">
    <property type="entry name" value="HTH_ArsR_DNA-bd_dom"/>
</dbReference>
<gene>
    <name evidence="5" type="ORF">NITHO_4390006</name>
</gene>
<evidence type="ECO:0000313" key="5">
    <source>
        <dbReference type="EMBL" id="CCF85046.1"/>
    </source>
</evidence>
<evidence type="ECO:0000256" key="1">
    <source>
        <dbReference type="ARBA" id="ARBA00023015"/>
    </source>
</evidence>
<dbReference type="Pfam" id="PF01022">
    <property type="entry name" value="HTH_5"/>
    <property type="match status" value="1"/>
</dbReference>
<keyword evidence="1" id="KW-0805">Transcription regulation</keyword>
<dbReference type="OrthoDB" id="9798835at2"/>
<dbReference type="SMART" id="SM00418">
    <property type="entry name" value="HTH_ARSR"/>
    <property type="match status" value="1"/>
</dbReference>
<evidence type="ECO:0000256" key="3">
    <source>
        <dbReference type="ARBA" id="ARBA00023163"/>
    </source>
</evidence>
<dbReference type="InterPro" id="IPR011991">
    <property type="entry name" value="ArsR-like_HTH"/>
</dbReference>
<dbReference type="EMBL" id="CAGS01000378">
    <property type="protein sequence ID" value="CCF85046.1"/>
    <property type="molecule type" value="Genomic_DNA"/>
</dbReference>
<dbReference type="CDD" id="cd00090">
    <property type="entry name" value="HTH_ARSR"/>
    <property type="match status" value="1"/>
</dbReference>
<dbReference type="GO" id="GO:0003700">
    <property type="term" value="F:DNA-binding transcription factor activity"/>
    <property type="evidence" value="ECO:0007669"/>
    <property type="project" value="InterPro"/>
</dbReference>
<keyword evidence="3" id="KW-0804">Transcription</keyword>
<evidence type="ECO:0000256" key="2">
    <source>
        <dbReference type="ARBA" id="ARBA00023125"/>
    </source>
</evidence>
<dbReference type="InterPro" id="IPR036390">
    <property type="entry name" value="WH_DNA-bd_sf"/>
</dbReference>
<dbReference type="PANTHER" id="PTHR33154">
    <property type="entry name" value="TRANSCRIPTIONAL REGULATOR, ARSR FAMILY"/>
    <property type="match status" value="1"/>
</dbReference>
<keyword evidence="6" id="KW-1185">Reference proteome</keyword>
<dbReference type="SUPFAM" id="SSF46785">
    <property type="entry name" value="Winged helix' DNA-binding domain"/>
    <property type="match status" value="1"/>
</dbReference>
<organism evidence="5 6">
    <name type="scientific">Nitrolancea hollandica Lb</name>
    <dbReference type="NCBI Taxonomy" id="1129897"/>
    <lineage>
        <taxon>Bacteria</taxon>
        <taxon>Pseudomonadati</taxon>
        <taxon>Thermomicrobiota</taxon>
        <taxon>Thermomicrobia</taxon>
        <taxon>Sphaerobacterales</taxon>
        <taxon>Sphaerobacterineae</taxon>
        <taxon>Sphaerobacteraceae</taxon>
        <taxon>Nitrolancea</taxon>
    </lineage>
</organism>
<dbReference type="InterPro" id="IPR036388">
    <property type="entry name" value="WH-like_DNA-bd_sf"/>
</dbReference>
<dbReference type="Proteomes" id="UP000004221">
    <property type="component" value="Unassembled WGS sequence"/>
</dbReference>
<evidence type="ECO:0000313" key="6">
    <source>
        <dbReference type="Proteomes" id="UP000004221"/>
    </source>
</evidence>
<comment type="caution">
    <text evidence="5">The sequence shown here is derived from an EMBL/GenBank/DDBJ whole genome shotgun (WGS) entry which is preliminary data.</text>
</comment>
<proteinExistence type="predicted"/>
<feature type="domain" description="HTH arsR-type" evidence="4">
    <location>
        <begin position="3"/>
        <end position="97"/>
    </location>
</feature>
<dbReference type="PANTHER" id="PTHR33154:SF18">
    <property type="entry name" value="ARSENICAL RESISTANCE OPERON REPRESSOR"/>
    <property type="match status" value="1"/>
</dbReference>
<dbReference type="PROSITE" id="PS50987">
    <property type="entry name" value="HTH_ARSR_2"/>
    <property type="match status" value="1"/>
</dbReference>
<accession>I4EK34</accession>
<evidence type="ECO:0000259" key="4">
    <source>
        <dbReference type="PROSITE" id="PS50987"/>
    </source>
</evidence>
<keyword evidence="2" id="KW-0238">DNA-binding</keyword>